<comment type="subcellular location">
    <subcellularLocation>
        <location evidence="1 8">Cell outer membrane</location>
        <topology evidence="1 8">Multi-pass membrane protein</topology>
    </subcellularLocation>
</comment>
<dbReference type="InterPro" id="IPR037066">
    <property type="entry name" value="Plug_dom_sf"/>
</dbReference>
<evidence type="ECO:0000256" key="3">
    <source>
        <dbReference type="ARBA" id="ARBA00022452"/>
    </source>
</evidence>
<organism evidence="10 11">
    <name type="scientific">Arsenicibacter rosenii</name>
    <dbReference type="NCBI Taxonomy" id="1750698"/>
    <lineage>
        <taxon>Bacteria</taxon>
        <taxon>Pseudomonadati</taxon>
        <taxon>Bacteroidota</taxon>
        <taxon>Cytophagia</taxon>
        <taxon>Cytophagales</taxon>
        <taxon>Spirosomataceae</taxon>
        <taxon>Arsenicibacter</taxon>
    </lineage>
</organism>
<dbReference type="InterPro" id="IPR036942">
    <property type="entry name" value="Beta-barrel_TonB_sf"/>
</dbReference>
<dbReference type="InterPro" id="IPR023997">
    <property type="entry name" value="TonB-dep_OMP_SusC/RagA_CS"/>
</dbReference>
<dbReference type="Pfam" id="PF07715">
    <property type="entry name" value="Plug"/>
    <property type="match status" value="1"/>
</dbReference>
<dbReference type="InterPro" id="IPR008969">
    <property type="entry name" value="CarboxyPept-like_regulatory"/>
</dbReference>
<evidence type="ECO:0000256" key="7">
    <source>
        <dbReference type="ARBA" id="ARBA00023237"/>
    </source>
</evidence>
<dbReference type="Gene3D" id="2.60.40.1120">
    <property type="entry name" value="Carboxypeptidase-like, regulatory domain"/>
    <property type="match status" value="1"/>
</dbReference>
<dbReference type="Proteomes" id="UP000181790">
    <property type="component" value="Unassembled WGS sequence"/>
</dbReference>
<dbReference type="GO" id="GO:0015344">
    <property type="term" value="F:siderophore uptake transmembrane transporter activity"/>
    <property type="evidence" value="ECO:0007669"/>
    <property type="project" value="TreeGrafter"/>
</dbReference>
<keyword evidence="3 8" id="KW-1134">Transmembrane beta strand</keyword>
<evidence type="ECO:0000313" key="10">
    <source>
        <dbReference type="EMBL" id="OIN57299.1"/>
    </source>
</evidence>
<dbReference type="EMBL" id="MORL01000013">
    <property type="protein sequence ID" value="OIN57299.1"/>
    <property type="molecule type" value="Genomic_DNA"/>
</dbReference>
<keyword evidence="11" id="KW-1185">Reference proteome</keyword>
<feature type="domain" description="Secretin/TonB short N-terminal" evidence="9">
    <location>
        <begin position="53"/>
        <end position="104"/>
    </location>
</feature>
<dbReference type="SUPFAM" id="SSF49464">
    <property type="entry name" value="Carboxypeptidase regulatory domain-like"/>
    <property type="match status" value="1"/>
</dbReference>
<comment type="similarity">
    <text evidence="8">Belongs to the TonB-dependent receptor family.</text>
</comment>
<dbReference type="Gene3D" id="3.55.50.30">
    <property type="match status" value="1"/>
</dbReference>
<dbReference type="InterPro" id="IPR023996">
    <property type="entry name" value="TonB-dep_OMP_SusC/RagA"/>
</dbReference>
<dbReference type="AlphaFoldDB" id="A0A1S2VF13"/>
<evidence type="ECO:0000256" key="4">
    <source>
        <dbReference type="ARBA" id="ARBA00022692"/>
    </source>
</evidence>
<dbReference type="NCBIfam" id="TIGR04057">
    <property type="entry name" value="SusC_RagA_signa"/>
    <property type="match status" value="1"/>
</dbReference>
<protein>
    <recommendedName>
        <fullName evidence="9">Secretin/TonB short N-terminal domain-containing protein</fullName>
    </recommendedName>
</protein>
<sequence length="1180" mass="129690">MTFYQILLFVWCSTFVLAYDGNGQEVLNRPISITIENQRVEQAIRQIGRLASVRFIYSPQLIRADRKVNLSAQGQPLSSVLNSLLSPLDLTYEVVGSQIILRNAPPQPAPRAGDHKEAMAAPAPADRTLTGTVYDDQNVALPGVSVSIKGTTRGTTTDAAGKYTLTLPDQGAVLIFSFVGYVTKELTVGSQTQLNVTLSADTKNLNEVVVVGYGTQKKATLTGAVATIDAKTFNDRGVVDNPLSALQGQVPGVVVTRSSAAPGRASWNFQIRGATSTNGTEPLVLVDGVPLNSLNALNSINPNDIDNMSFLKDASAAIYGARAAGGVVLVTTKRAKAGKVQIQYDGSVSQKNIGLQPHLLNVQQFGQGLVDALTNDFYGTPPSTNLWYRLGQLQVNPPASGYIDLTVYNGQPATPSANPLNPGFGDVKDLTFFNTNWVDLLWGKATSTQHNLSVSGRSEKAGYRVSLGYLNDGSLLKWGQNSNSRYNIRLTHDYQFTNRFKLETNISLEKNDIIQPTLIGAVMGQYQQPGFPVSTIDGKPYAWGTQYSPNWQAELGGENKEYNNRVFTNFKGTYEFTKNLKLIGTAGYNWAATDIKEQQKAISWYNYTGTIQAADNPTRPNTYYQRRLIKDSYFNLNAYLDYAKTFAVDHDVQATAGINYERDELNAYQGRTTYIANDNVPSLNLGIGDNTTKSVTESQSHYAIGSYFGRLNYAYKQKYLLEANARYDGSSKFSQANRWKLFYGFSGGWRLSQERFLQDVSFLNELKLRGSYGTVGNQSGIGLYDYIQLLNVSATGGATSSGFPIIGSSPVVYVTPTGTLVSLNRTWERIETTNGGLDFSVLDRRLSGSFDYFIKHNRNMLIAQANPAVLGATAPNANIGHLKTWGWELTLNWQDKIGALGYRIGGSLTDNKNVLVSYGGTNIIAQGFNGTVEGYPIGSYFGLEYAGRIQTQEQLAAYRPLATGNNISMPITTGTLPGVRLGDNMYRDLNGDGKLTVPGDLKFLGRDDPRYTFAINAGLTWKGFDLTAIFQGVGQRTIFREGNWKVPFGSIFQAQTNFWWGNTWTPSNTDAYYPVLSAGQNATTYNNYNYQISDWSVENGAYIRLKNLVVGYTIPAVISQKAGIDRLRVYYSGNDIWEASHIRDGWDPEATRSVGRANSESGITRYPFYRLHTVGVNVTF</sequence>
<dbReference type="Gene3D" id="2.40.170.20">
    <property type="entry name" value="TonB-dependent receptor, beta-barrel domain"/>
    <property type="match status" value="1"/>
</dbReference>
<evidence type="ECO:0000256" key="2">
    <source>
        <dbReference type="ARBA" id="ARBA00022448"/>
    </source>
</evidence>
<dbReference type="GO" id="GO:0044718">
    <property type="term" value="P:siderophore transmembrane transport"/>
    <property type="evidence" value="ECO:0007669"/>
    <property type="project" value="TreeGrafter"/>
</dbReference>
<dbReference type="Gene3D" id="2.170.130.10">
    <property type="entry name" value="TonB-dependent receptor, plug domain"/>
    <property type="match status" value="1"/>
</dbReference>
<dbReference type="GO" id="GO:0009279">
    <property type="term" value="C:cell outer membrane"/>
    <property type="evidence" value="ECO:0007669"/>
    <property type="project" value="UniProtKB-SubCell"/>
</dbReference>
<dbReference type="PROSITE" id="PS52016">
    <property type="entry name" value="TONB_DEPENDENT_REC_3"/>
    <property type="match status" value="1"/>
</dbReference>
<dbReference type="InterPro" id="IPR011662">
    <property type="entry name" value="Secretin/TonB_short_N"/>
</dbReference>
<dbReference type="SUPFAM" id="SSF56935">
    <property type="entry name" value="Porins"/>
    <property type="match status" value="1"/>
</dbReference>
<reference evidence="10 11" key="1">
    <citation type="submission" date="2016-10" db="EMBL/GenBank/DDBJ databases">
        <title>Arsenicibacter rosenii gen. nov., sp. nov., an efficient arsenic-methylating bacterium isolated from an arsenic-contaminated paddy soil.</title>
        <authorList>
            <person name="Huang K."/>
        </authorList>
    </citation>
    <scope>NUCLEOTIDE SEQUENCE [LARGE SCALE GENOMIC DNA]</scope>
    <source>
        <strain evidence="10 11">SM-1</strain>
    </source>
</reference>
<dbReference type="PANTHER" id="PTHR30069">
    <property type="entry name" value="TONB-DEPENDENT OUTER MEMBRANE RECEPTOR"/>
    <property type="match status" value="1"/>
</dbReference>
<dbReference type="SMART" id="SM00965">
    <property type="entry name" value="STN"/>
    <property type="match status" value="1"/>
</dbReference>
<evidence type="ECO:0000256" key="5">
    <source>
        <dbReference type="ARBA" id="ARBA00022729"/>
    </source>
</evidence>
<dbReference type="InterPro" id="IPR012910">
    <property type="entry name" value="Plug_dom"/>
</dbReference>
<accession>A0A1S2VF13</accession>
<comment type="caution">
    <text evidence="10">The sequence shown here is derived from an EMBL/GenBank/DDBJ whole genome shotgun (WGS) entry which is preliminary data.</text>
</comment>
<evidence type="ECO:0000259" key="9">
    <source>
        <dbReference type="SMART" id="SM00965"/>
    </source>
</evidence>
<dbReference type="PANTHER" id="PTHR30069:SF29">
    <property type="entry name" value="HEMOGLOBIN AND HEMOGLOBIN-HAPTOGLOBIN-BINDING PROTEIN 1-RELATED"/>
    <property type="match status" value="1"/>
</dbReference>
<keyword evidence="2 8" id="KW-0813">Transport</keyword>
<gene>
    <name evidence="10" type="ORF">BLX24_20160</name>
</gene>
<evidence type="ECO:0000313" key="11">
    <source>
        <dbReference type="Proteomes" id="UP000181790"/>
    </source>
</evidence>
<keyword evidence="7 8" id="KW-0998">Cell outer membrane</keyword>
<dbReference type="NCBIfam" id="TIGR04056">
    <property type="entry name" value="OMP_RagA_SusC"/>
    <property type="match status" value="1"/>
</dbReference>
<proteinExistence type="inferred from homology"/>
<keyword evidence="4 8" id="KW-0812">Transmembrane</keyword>
<evidence type="ECO:0000256" key="1">
    <source>
        <dbReference type="ARBA" id="ARBA00004571"/>
    </source>
</evidence>
<dbReference type="Pfam" id="PF13715">
    <property type="entry name" value="CarbopepD_reg_2"/>
    <property type="match status" value="1"/>
</dbReference>
<evidence type="ECO:0000256" key="6">
    <source>
        <dbReference type="ARBA" id="ARBA00023136"/>
    </source>
</evidence>
<evidence type="ECO:0000256" key="8">
    <source>
        <dbReference type="PROSITE-ProRule" id="PRU01360"/>
    </source>
</evidence>
<keyword evidence="6 8" id="KW-0472">Membrane</keyword>
<keyword evidence="5" id="KW-0732">Signal</keyword>
<dbReference type="Pfam" id="PF07660">
    <property type="entry name" value="STN"/>
    <property type="match status" value="1"/>
</dbReference>
<dbReference type="InterPro" id="IPR039426">
    <property type="entry name" value="TonB-dep_rcpt-like"/>
</dbReference>
<name>A0A1S2VF13_9BACT</name>